<organism evidence="8 9">
    <name type="scientific">Flavobacterium fluvii</name>
    <dbReference type="NCBI Taxonomy" id="468056"/>
    <lineage>
        <taxon>Bacteria</taxon>
        <taxon>Pseudomonadati</taxon>
        <taxon>Bacteroidota</taxon>
        <taxon>Flavobacteriia</taxon>
        <taxon>Flavobacteriales</taxon>
        <taxon>Flavobacteriaceae</taxon>
        <taxon>Flavobacterium</taxon>
    </lineage>
</organism>
<dbReference type="InterPro" id="IPR029479">
    <property type="entry name" value="Nitroreductase"/>
</dbReference>
<dbReference type="Gene3D" id="3.40.109.10">
    <property type="entry name" value="NADH Oxidase"/>
    <property type="match status" value="1"/>
</dbReference>
<evidence type="ECO:0000256" key="5">
    <source>
        <dbReference type="ARBA" id="ARBA00022857"/>
    </source>
</evidence>
<comment type="similarity">
    <text evidence="2">Belongs to the nitroreductase family.</text>
</comment>
<keyword evidence="3" id="KW-0285">Flavoprotein</keyword>
<dbReference type="InterPro" id="IPR033878">
    <property type="entry name" value="NfsB-like"/>
</dbReference>
<dbReference type="EMBL" id="FQWB01000002">
    <property type="protein sequence ID" value="SHG12705.1"/>
    <property type="molecule type" value="Genomic_DNA"/>
</dbReference>
<dbReference type="CDD" id="cd02149">
    <property type="entry name" value="NfsB-like"/>
    <property type="match status" value="1"/>
</dbReference>
<evidence type="ECO:0000313" key="9">
    <source>
        <dbReference type="Proteomes" id="UP000184516"/>
    </source>
</evidence>
<keyword evidence="6" id="KW-0560">Oxidoreductase</keyword>
<evidence type="ECO:0000256" key="6">
    <source>
        <dbReference type="ARBA" id="ARBA00023002"/>
    </source>
</evidence>
<dbReference type="RefSeq" id="WP_073369031.1">
    <property type="nucleotide sequence ID" value="NZ_FQWB01000002.1"/>
</dbReference>
<feature type="domain" description="Nitroreductase" evidence="7">
    <location>
        <begin position="10"/>
        <end position="186"/>
    </location>
</feature>
<dbReference type="PANTHER" id="PTHR43673">
    <property type="entry name" value="NAD(P)H NITROREDUCTASE YDGI-RELATED"/>
    <property type="match status" value="1"/>
</dbReference>
<keyword evidence="9" id="KW-1185">Reference proteome</keyword>
<keyword evidence="5" id="KW-0521">NADP</keyword>
<name>A0A1M5H9S3_9FLAO</name>
<proteinExistence type="inferred from homology"/>
<dbReference type="OrthoDB" id="9809288at2"/>
<dbReference type="PANTHER" id="PTHR43673:SF2">
    <property type="entry name" value="NITROREDUCTASE"/>
    <property type="match status" value="1"/>
</dbReference>
<protein>
    <submittedName>
        <fullName evidence="8">Nitroreductase</fullName>
    </submittedName>
</protein>
<dbReference type="AlphaFoldDB" id="A0A1M5H9S3"/>
<dbReference type="STRING" id="468056.SAMN05443549_102139"/>
<evidence type="ECO:0000256" key="3">
    <source>
        <dbReference type="ARBA" id="ARBA00022630"/>
    </source>
</evidence>
<comment type="cofactor">
    <cofactor evidence="1">
        <name>FMN</name>
        <dbReference type="ChEBI" id="CHEBI:58210"/>
    </cofactor>
</comment>
<dbReference type="Pfam" id="PF00881">
    <property type="entry name" value="Nitroreductase"/>
    <property type="match status" value="1"/>
</dbReference>
<dbReference type="SUPFAM" id="SSF55469">
    <property type="entry name" value="FMN-dependent nitroreductase-like"/>
    <property type="match status" value="1"/>
</dbReference>
<evidence type="ECO:0000259" key="7">
    <source>
        <dbReference type="Pfam" id="PF00881"/>
    </source>
</evidence>
<sequence>MSAFIENQNWRYATKKFDSTKKITTEDLNTLKEAIRLSSSSYGLQPYKVIIVESPELRAKVQPAAWGQSQIVEASHLIIFANRTTINEDEVDAFFENISKTREIPLEALSGYQGFMKGKINELSEDAQNTWNSKQTYLALGNLLNAAAELKIDVTPMEGFDPAQVNEILGLNELGLNASLIATVGYRHEEDATQHQKKVRKSNKELFITL</sequence>
<evidence type="ECO:0000256" key="4">
    <source>
        <dbReference type="ARBA" id="ARBA00022643"/>
    </source>
</evidence>
<reference evidence="9" key="1">
    <citation type="submission" date="2016-11" db="EMBL/GenBank/DDBJ databases">
        <authorList>
            <person name="Varghese N."/>
            <person name="Submissions S."/>
        </authorList>
    </citation>
    <scope>NUCLEOTIDE SEQUENCE [LARGE SCALE GENOMIC DNA]</scope>
    <source>
        <strain evidence="9">DSM 19978</strain>
    </source>
</reference>
<accession>A0A1M5H9S3</accession>
<gene>
    <name evidence="8" type="ORF">SAMN05443549_102139</name>
</gene>
<dbReference type="GO" id="GO:0016491">
    <property type="term" value="F:oxidoreductase activity"/>
    <property type="evidence" value="ECO:0007669"/>
    <property type="project" value="UniProtKB-KW"/>
</dbReference>
<dbReference type="InterPro" id="IPR000415">
    <property type="entry name" value="Nitroreductase-like"/>
</dbReference>
<evidence type="ECO:0000313" key="8">
    <source>
        <dbReference type="EMBL" id="SHG12705.1"/>
    </source>
</evidence>
<evidence type="ECO:0000256" key="2">
    <source>
        <dbReference type="ARBA" id="ARBA00007118"/>
    </source>
</evidence>
<dbReference type="Proteomes" id="UP000184516">
    <property type="component" value="Unassembled WGS sequence"/>
</dbReference>
<evidence type="ECO:0000256" key="1">
    <source>
        <dbReference type="ARBA" id="ARBA00001917"/>
    </source>
</evidence>
<keyword evidence="4" id="KW-0288">FMN</keyword>